<keyword evidence="1" id="KW-0479">Metal-binding</keyword>
<proteinExistence type="predicted"/>
<dbReference type="PROSITE" id="PS50021">
    <property type="entry name" value="CH"/>
    <property type="match status" value="4"/>
</dbReference>
<dbReference type="Pfam" id="PF00307">
    <property type="entry name" value="CH"/>
    <property type="match status" value="4"/>
</dbReference>
<dbReference type="CDD" id="cd21300">
    <property type="entry name" value="CH_FIMB_rpt3"/>
    <property type="match status" value="1"/>
</dbReference>
<name>A0A0C3BQ35_SERVB</name>
<evidence type="ECO:0000256" key="5">
    <source>
        <dbReference type="ARBA" id="ARBA00073963"/>
    </source>
</evidence>
<dbReference type="OrthoDB" id="431378at2759"/>
<keyword evidence="4" id="KW-0009">Actin-binding</keyword>
<dbReference type="PROSITE" id="PS00019">
    <property type="entry name" value="ACTININ_1"/>
    <property type="match status" value="1"/>
</dbReference>
<dbReference type="GO" id="GO:0051639">
    <property type="term" value="P:actin filament network formation"/>
    <property type="evidence" value="ECO:0007669"/>
    <property type="project" value="TreeGrafter"/>
</dbReference>
<dbReference type="GO" id="GO:0032432">
    <property type="term" value="C:actin filament bundle"/>
    <property type="evidence" value="ECO:0007669"/>
    <property type="project" value="TreeGrafter"/>
</dbReference>
<evidence type="ECO:0000256" key="2">
    <source>
        <dbReference type="ARBA" id="ARBA00022737"/>
    </source>
</evidence>
<accession>A0A0C3BQ35</accession>
<dbReference type="GO" id="GO:0051015">
    <property type="term" value="F:actin filament binding"/>
    <property type="evidence" value="ECO:0007669"/>
    <property type="project" value="InterPro"/>
</dbReference>
<dbReference type="SUPFAM" id="SSF47576">
    <property type="entry name" value="Calponin-homology domain, CH-domain"/>
    <property type="match status" value="1"/>
</dbReference>
<dbReference type="PANTHER" id="PTHR19961">
    <property type="entry name" value="FIMBRIN/PLASTIN"/>
    <property type="match status" value="1"/>
</dbReference>
<dbReference type="InterPro" id="IPR011992">
    <property type="entry name" value="EF-hand-dom_pair"/>
</dbReference>
<dbReference type="FunFam" id="1.10.418.10:FF:000042">
    <property type="entry name" value="Fimbrin, putative"/>
    <property type="match status" value="1"/>
</dbReference>
<dbReference type="Gene3D" id="1.10.238.10">
    <property type="entry name" value="EF-hand"/>
    <property type="match status" value="1"/>
</dbReference>
<dbReference type="GO" id="GO:0005884">
    <property type="term" value="C:actin filament"/>
    <property type="evidence" value="ECO:0007669"/>
    <property type="project" value="TreeGrafter"/>
</dbReference>
<protein>
    <recommendedName>
        <fullName evidence="5">Fimbrin</fullName>
    </recommendedName>
</protein>
<feature type="domain" description="Calponin-homology (CH)" evidence="6">
    <location>
        <begin position="386"/>
        <end position="502"/>
    </location>
</feature>
<evidence type="ECO:0000259" key="6">
    <source>
        <dbReference type="PROSITE" id="PS50021"/>
    </source>
</evidence>
<dbReference type="GO" id="GO:0046872">
    <property type="term" value="F:metal ion binding"/>
    <property type="evidence" value="ECO:0007669"/>
    <property type="project" value="UniProtKB-KW"/>
</dbReference>
<dbReference type="FunFam" id="1.10.418.10:FF:000027">
    <property type="entry name" value="Probable fimbrin"/>
    <property type="match status" value="1"/>
</dbReference>
<dbReference type="PANTHER" id="PTHR19961:SF18">
    <property type="entry name" value="FI19014P1"/>
    <property type="match status" value="1"/>
</dbReference>
<dbReference type="HOGENOM" id="CLU_015284_3_0_1"/>
<reference evidence="7 8" key="1">
    <citation type="submission" date="2014-04" db="EMBL/GenBank/DDBJ databases">
        <authorList>
            <consortium name="DOE Joint Genome Institute"/>
            <person name="Kuo A."/>
            <person name="Zuccaro A."/>
            <person name="Kohler A."/>
            <person name="Nagy L.G."/>
            <person name="Floudas D."/>
            <person name="Copeland A."/>
            <person name="Barry K.W."/>
            <person name="Cichocki N."/>
            <person name="Veneault-Fourrey C."/>
            <person name="LaButti K."/>
            <person name="Lindquist E.A."/>
            <person name="Lipzen A."/>
            <person name="Lundell T."/>
            <person name="Morin E."/>
            <person name="Murat C."/>
            <person name="Sun H."/>
            <person name="Tunlid A."/>
            <person name="Henrissat B."/>
            <person name="Grigoriev I.V."/>
            <person name="Hibbett D.S."/>
            <person name="Martin F."/>
            <person name="Nordberg H.P."/>
            <person name="Cantor M.N."/>
            <person name="Hua S.X."/>
        </authorList>
    </citation>
    <scope>NUCLEOTIDE SEQUENCE [LARGE SCALE GENOMIC DNA]</scope>
    <source>
        <strain evidence="7 8">MAFF 305830</strain>
    </source>
</reference>
<keyword evidence="8" id="KW-1185">Reference proteome</keyword>
<dbReference type="InterPro" id="IPR039959">
    <property type="entry name" value="Fimbrin/Plastin"/>
</dbReference>
<dbReference type="PROSITE" id="PS00020">
    <property type="entry name" value="ACTININ_2"/>
    <property type="match status" value="1"/>
</dbReference>
<feature type="domain" description="Calponin-homology (CH)" evidence="6">
    <location>
        <begin position="515"/>
        <end position="624"/>
    </location>
</feature>
<dbReference type="EMBL" id="KN824277">
    <property type="protein sequence ID" value="KIM34189.1"/>
    <property type="molecule type" value="Genomic_DNA"/>
</dbReference>
<feature type="domain" description="Calponin-homology (CH)" evidence="6">
    <location>
        <begin position="261"/>
        <end position="364"/>
    </location>
</feature>
<dbReference type="InterPro" id="IPR036872">
    <property type="entry name" value="CH_dom_sf"/>
</dbReference>
<sequence length="624" mass="69155">MQAIKLQRKYPQVTQEEMFALIEKFNAIDVDSTGRVPKTAVISAIQSSGEASYDRARETLKDVSVDASGKVELEDWVELNVKLKQQAAPVLPSKAGKVTVKGSNANVSHTINEDEREQFTSHINGVLDGDPDIGSRLPIPTNNMQIFDECRDGLLLCKLINDSVPETIDIRVLNMPTAKKALNNFQMTENNNIVITSAKAIGCSVVNIGSTDIAEGREHLILGLIWQVIRRGLLKHVDIKIHPELYRLCEEGETIDDLLKLTPDQILIRWFNYHLKAAGWHRRVANFSKDVADGENYTVLLSQLKPEECTRAPLQTSDRLKRAEQVLQNADKIGCRKYLTPPSLVAGNPRLNLAFVANLFNTWPCLAPLEPGQDFGAVEDFDAEGEREARVFTLWLNSLGVDPPVNNLFQDLKNGVAILEAFDKVSPGSVVWRRVSKPRNETGVTPNMPQLSRFKCVENTNYAVDLAKANGMHLVGIQGADIVDGKKTLVLGLVWQLMRLNIVKTLTTLSGSNKPISDTEILKWANGKVSTKPGAKTIRSFKDPSLSTGVWFLDLLDALKPGIVDFSMVTKDASEYEAKRQNAKLAISIARKMDALIFLVPEDIVDVRAKLILTFVGSLMSLRT</sequence>
<dbReference type="SUPFAM" id="SSF47473">
    <property type="entry name" value="EF-hand"/>
    <property type="match status" value="1"/>
</dbReference>
<dbReference type="CDD" id="cd21294">
    <property type="entry name" value="CH_FIMB_rpt1"/>
    <property type="match status" value="1"/>
</dbReference>
<dbReference type="InterPro" id="IPR001589">
    <property type="entry name" value="Actinin_actin-bd_CS"/>
</dbReference>
<organism evidence="7 8">
    <name type="scientific">Serendipita vermifera MAFF 305830</name>
    <dbReference type="NCBI Taxonomy" id="933852"/>
    <lineage>
        <taxon>Eukaryota</taxon>
        <taxon>Fungi</taxon>
        <taxon>Dikarya</taxon>
        <taxon>Basidiomycota</taxon>
        <taxon>Agaricomycotina</taxon>
        <taxon>Agaricomycetes</taxon>
        <taxon>Sebacinales</taxon>
        <taxon>Serendipitaceae</taxon>
        <taxon>Serendipita</taxon>
    </lineage>
</organism>
<dbReference type="GO" id="GO:0051017">
    <property type="term" value="P:actin filament bundle assembly"/>
    <property type="evidence" value="ECO:0007669"/>
    <property type="project" value="InterPro"/>
</dbReference>
<dbReference type="STRING" id="933852.A0A0C3BQ35"/>
<dbReference type="GO" id="GO:0110009">
    <property type="term" value="P:formin-nucleated actin cable organization"/>
    <property type="evidence" value="ECO:0007669"/>
    <property type="project" value="UniProtKB-ARBA"/>
</dbReference>
<evidence type="ECO:0000256" key="1">
    <source>
        <dbReference type="ARBA" id="ARBA00022723"/>
    </source>
</evidence>
<dbReference type="SMART" id="SM00033">
    <property type="entry name" value="CH"/>
    <property type="match status" value="4"/>
</dbReference>
<evidence type="ECO:0000313" key="8">
    <source>
        <dbReference type="Proteomes" id="UP000054097"/>
    </source>
</evidence>
<keyword evidence="3" id="KW-0106">Calcium</keyword>
<dbReference type="Gene3D" id="1.10.418.10">
    <property type="entry name" value="Calponin-like domain"/>
    <property type="match status" value="4"/>
</dbReference>
<dbReference type="FunFam" id="1.10.418.10:FF:000016">
    <property type="entry name" value="Probable fimbrin"/>
    <property type="match status" value="1"/>
</dbReference>
<evidence type="ECO:0000313" key="7">
    <source>
        <dbReference type="EMBL" id="KIM34189.1"/>
    </source>
</evidence>
<dbReference type="FunFam" id="1.10.418.10:FF:000010">
    <property type="entry name" value="Plastin-3 isoform 1"/>
    <property type="match status" value="1"/>
</dbReference>
<dbReference type="GO" id="GO:0030479">
    <property type="term" value="C:actin cortical patch"/>
    <property type="evidence" value="ECO:0007669"/>
    <property type="project" value="UniProtKB-ARBA"/>
</dbReference>
<reference evidence="8" key="2">
    <citation type="submission" date="2015-01" db="EMBL/GenBank/DDBJ databases">
        <title>Evolutionary Origins and Diversification of the Mycorrhizal Mutualists.</title>
        <authorList>
            <consortium name="DOE Joint Genome Institute"/>
            <consortium name="Mycorrhizal Genomics Consortium"/>
            <person name="Kohler A."/>
            <person name="Kuo A."/>
            <person name="Nagy L.G."/>
            <person name="Floudas D."/>
            <person name="Copeland A."/>
            <person name="Barry K.W."/>
            <person name="Cichocki N."/>
            <person name="Veneault-Fourrey C."/>
            <person name="LaButti K."/>
            <person name="Lindquist E.A."/>
            <person name="Lipzen A."/>
            <person name="Lundell T."/>
            <person name="Morin E."/>
            <person name="Murat C."/>
            <person name="Riley R."/>
            <person name="Ohm R."/>
            <person name="Sun H."/>
            <person name="Tunlid A."/>
            <person name="Henrissat B."/>
            <person name="Grigoriev I.V."/>
            <person name="Hibbett D.S."/>
            <person name="Martin F."/>
        </authorList>
    </citation>
    <scope>NUCLEOTIDE SEQUENCE [LARGE SCALE GENOMIC DNA]</scope>
    <source>
        <strain evidence="8">MAFF 305830</strain>
    </source>
</reference>
<feature type="domain" description="Calponin-homology (CH)" evidence="6">
    <location>
        <begin position="113"/>
        <end position="233"/>
    </location>
</feature>
<dbReference type="Proteomes" id="UP000054097">
    <property type="component" value="Unassembled WGS sequence"/>
</dbReference>
<evidence type="ECO:0000256" key="4">
    <source>
        <dbReference type="ARBA" id="ARBA00023203"/>
    </source>
</evidence>
<keyword evidence="2" id="KW-0677">Repeat</keyword>
<dbReference type="AlphaFoldDB" id="A0A0C3BQ35"/>
<gene>
    <name evidence="7" type="ORF">M408DRAFT_59395</name>
</gene>
<dbReference type="InterPro" id="IPR001715">
    <property type="entry name" value="CH_dom"/>
</dbReference>
<evidence type="ECO:0000256" key="3">
    <source>
        <dbReference type="ARBA" id="ARBA00022837"/>
    </source>
</evidence>